<comment type="caution">
    <text evidence="1">The sequence shown here is derived from an EMBL/GenBank/DDBJ whole genome shotgun (WGS) entry which is preliminary data.</text>
</comment>
<sequence length="40" mass="4781">MEHRNTFKLNKVVQWPRATMRSFTADSNSSYVKDIHEQID</sequence>
<name>V9EHA6_PHYNI</name>
<keyword evidence="2" id="KW-1185">Reference proteome</keyword>
<accession>V9EHA6</accession>
<evidence type="ECO:0000313" key="1">
    <source>
        <dbReference type="EMBL" id="ETI37437.1"/>
    </source>
</evidence>
<dbReference type="Proteomes" id="UP000018721">
    <property type="component" value="Unassembled WGS sequence"/>
</dbReference>
<gene>
    <name evidence="1" type="ORF">F443_16574</name>
</gene>
<organism evidence="1 2">
    <name type="scientific">Phytophthora nicotianae P1569</name>
    <dbReference type="NCBI Taxonomy" id="1317065"/>
    <lineage>
        <taxon>Eukaryota</taxon>
        <taxon>Sar</taxon>
        <taxon>Stramenopiles</taxon>
        <taxon>Oomycota</taxon>
        <taxon>Peronosporomycetes</taxon>
        <taxon>Peronosporales</taxon>
        <taxon>Peronosporaceae</taxon>
        <taxon>Phytophthora</taxon>
    </lineage>
</organism>
<protein>
    <submittedName>
        <fullName evidence="1">Uncharacterized protein</fullName>
    </submittedName>
</protein>
<feature type="non-terminal residue" evidence="1">
    <location>
        <position position="40"/>
    </location>
</feature>
<dbReference type="HOGENOM" id="CLU_3302511_0_0_1"/>
<dbReference type="AlphaFoldDB" id="V9EHA6"/>
<proteinExistence type="predicted"/>
<evidence type="ECO:0000313" key="2">
    <source>
        <dbReference type="Proteomes" id="UP000018721"/>
    </source>
</evidence>
<dbReference type="EMBL" id="ANIZ01002892">
    <property type="protein sequence ID" value="ETI37437.1"/>
    <property type="molecule type" value="Genomic_DNA"/>
</dbReference>
<reference evidence="1 2" key="1">
    <citation type="submission" date="2013-11" db="EMBL/GenBank/DDBJ databases">
        <title>The Genome Sequence of Phytophthora parasitica P1569.</title>
        <authorList>
            <consortium name="The Broad Institute Genomics Platform"/>
            <person name="Russ C."/>
            <person name="Tyler B."/>
            <person name="Panabieres F."/>
            <person name="Shan W."/>
            <person name="Tripathy S."/>
            <person name="Grunwald N."/>
            <person name="Machado M."/>
            <person name="Johnson C.S."/>
            <person name="Arredondo F."/>
            <person name="Hong C."/>
            <person name="Coffey M."/>
            <person name="Young S.K."/>
            <person name="Zeng Q."/>
            <person name="Gargeya S."/>
            <person name="Fitzgerald M."/>
            <person name="Abouelleil A."/>
            <person name="Alvarado L."/>
            <person name="Chapman S.B."/>
            <person name="Gainer-Dewar J."/>
            <person name="Goldberg J."/>
            <person name="Griggs A."/>
            <person name="Gujja S."/>
            <person name="Hansen M."/>
            <person name="Howarth C."/>
            <person name="Imamovic A."/>
            <person name="Ireland A."/>
            <person name="Larimer J."/>
            <person name="McCowan C."/>
            <person name="Murphy C."/>
            <person name="Pearson M."/>
            <person name="Poon T.W."/>
            <person name="Priest M."/>
            <person name="Roberts A."/>
            <person name="Saif S."/>
            <person name="Shea T."/>
            <person name="Sykes S."/>
            <person name="Wortman J."/>
            <person name="Nusbaum C."/>
            <person name="Birren B."/>
        </authorList>
    </citation>
    <scope>NUCLEOTIDE SEQUENCE [LARGE SCALE GENOMIC DNA]</scope>
    <source>
        <strain evidence="1 2">P1569</strain>
    </source>
</reference>